<sequence length="158" mass="17173">MITIDPAAKSVTLSKPALSRFANSARRAIGLTGQVSILLSTDAELKRLNRTFRGKNKPTDVLSFPAPAEIAAEHAGDLAISLETASRQAASYGHPLTDELRILILHGLLHLSGMDHETDHGEMAAREAELRSKLRLPVTLIERAHKPTAKSLSKKRRA</sequence>
<reference evidence="8" key="1">
    <citation type="journal article" date="2014" name="Int. J. Syst. Evol. Microbiol.">
        <title>Complete genome sequence of Corynebacterium casei LMG S-19264T (=DSM 44701T), isolated from a smear-ripened cheese.</title>
        <authorList>
            <consortium name="US DOE Joint Genome Institute (JGI-PGF)"/>
            <person name="Walter F."/>
            <person name="Albersmeier A."/>
            <person name="Kalinowski J."/>
            <person name="Ruckert C."/>
        </authorList>
    </citation>
    <scope>NUCLEOTIDE SEQUENCE</scope>
    <source>
        <strain evidence="8">CGMCC 1.15447</strain>
    </source>
</reference>
<dbReference type="InterPro" id="IPR023091">
    <property type="entry name" value="MetalPrtase_cat_dom_sf_prd"/>
</dbReference>
<proteinExistence type="inferred from homology"/>
<dbReference type="EMBL" id="BMJB01000002">
    <property type="protein sequence ID" value="GGA76450.1"/>
    <property type="molecule type" value="Genomic_DNA"/>
</dbReference>
<feature type="binding site" evidence="7">
    <location>
        <position position="110"/>
    </location>
    <ligand>
        <name>Zn(2+)</name>
        <dbReference type="ChEBI" id="CHEBI:29105"/>
        <note>catalytic</note>
    </ligand>
</feature>
<organism evidence="8 9">
    <name type="scientific">Edaphobacter acidisoli</name>
    <dbReference type="NCBI Taxonomy" id="2040573"/>
    <lineage>
        <taxon>Bacteria</taxon>
        <taxon>Pseudomonadati</taxon>
        <taxon>Acidobacteriota</taxon>
        <taxon>Terriglobia</taxon>
        <taxon>Terriglobales</taxon>
        <taxon>Acidobacteriaceae</taxon>
        <taxon>Edaphobacter</taxon>
    </lineage>
</organism>
<evidence type="ECO:0000313" key="9">
    <source>
        <dbReference type="Proteomes" id="UP000648801"/>
    </source>
</evidence>
<keyword evidence="5 7" id="KW-0378">Hydrolase</keyword>
<dbReference type="GO" id="GO:0005737">
    <property type="term" value="C:cytoplasm"/>
    <property type="evidence" value="ECO:0007669"/>
    <property type="project" value="UniProtKB-SubCell"/>
</dbReference>
<keyword evidence="4 7" id="KW-0255">Endonuclease</keyword>
<dbReference type="HAMAP" id="MF_00009">
    <property type="entry name" value="Endoribonucl_YbeY"/>
    <property type="match status" value="1"/>
</dbReference>
<comment type="subcellular location">
    <subcellularLocation>
        <location evidence="7">Cytoplasm</location>
    </subcellularLocation>
</comment>
<name>A0A916RY52_9BACT</name>
<gene>
    <name evidence="7 8" type="primary">ybeY</name>
    <name evidence="8" type="ORF">GCM10011507_29790</name>
</gene>
<dbReference type="InterPro" id="IPR020549">
    <property type="entry name" value="YbeY_CS"/>
</dbReference>
<dbReference type="PROSITE" id="PS01306">
    <property type="entry name" value="UPF0054"/>
    <property type="match status" value="1"/>
</dbReference>
<evidence type="ECO:0000256" key="3">
    <source>
        <dbReference type="ARBA" id="ARBA00022723"/>
    </source>
</evidence>
<dbReference type="GO" id="GO:0004521">
    <property type="term" value="F:RNA endonuclease activity"/>
    <property type="evidence" value="ECO:0007669"/>
    <property type="project" value="UniProtKB-UniRule"/>
</dbReference>
<dbReference type="RefSeq" id="WP_188760304.1">
    <property type="nucleotide sequence ID" value="NZ_BMJB01000002.1"/>
</dbReference>
<dbReference type="Pfam" id="PF02130">
    <property type="entry name" value="YbeY"/>
    <property type="match status" value="1"/>
</dbReference>
<dbReference type="Proteomes" id="UP000648801">
    <property type="component" value="Unassembled WGS sequence"/>
</dbReference>
<comment type="similarity">
    <text evidence="1 7">Belongs to the endoribonuclease YbeY family.</text>
</comment>
<evidence type="ECO:0000256" key="4">
    <source>
        <dbReference type="ARBA" id="ARBA00022759"/>
    </source>
</evidence>
<dbReference type="PANTHER" id="PTHR46986:SF1">
    <property type="entry name" value="ENDORIBONUCLEASE YBEY, CHLOROPLASTIC"/>
    <property type="match status" value="1"/>
</dbReference>
<keyword evidence="7" id="KW-0690">Ribosome biogenesis</keyword>
<comment type="function">
    <text evidence="7">Single strand-specific metallo-endoribonuclease involved in late-stage 70S ribosome quality control and in maturation of the 3' terminus of the 16S rRNA.</text>
</comment>
<feature type="binding site" evidence="7">
    <location>
        <position position="116"/>
    </location>
    <ligand>
        <name>Zn(2+)</name>
        <dbReference type="ChEBI" id="CHEBI:29105"/>
        <note>catalytic</note>
    </ligand>
</feature>
<reference evidence="8" key="2">
    <citation type="submission" date="2020-09" db="EMBL/GenBank/DDBJ databases">
        <authorList>
            <person name="Sun Q."/>
            <person name="Zhou Y."/>
        </authorList>
    </citation>
    <scope>NUCLEOTIDE SEQUENCE</scope>
    <source>
        <strain evidence="8">CGMCC 1.15447</strain>
    </source>
</reference>
<dbReference type="Gene3D" id="3.40.390.30">
    <property type="entry name" value="Metalloproteases ('zincins'), catalytic domain"/>
    <property type="match status" value="1"/>
</dbReference>
<keyword evidence="7" id="KW-0963">Cytoplasm</keyword>
<accession>A0A916RY52</accession>
<dbReference type="NCBIfam" id="TIGR00043">
    <property type="entry name" value="rRNA maturation RNase YbeY"/>
    <property type="match status" value="1"/>
</dbReference>
<keyword evidence="9" id="KW-1185">Reference proteome</keyword>
<evidence type="ECO:0000256" key="2">
    <source>
        <dbReference type="ARBA" id="ARBA00022722"/>
    </source>
</evidence>
<dbReference type="PANTHER" id="PTHR46986">
    <property type="entry name" value="ENDORIBONUCLEASE YBEY, CHLOROPLASTIC"/>
    <property type="match status" value="1"/>
</dbReference>
<dbReference type="GO" id="GO:0004222">
    <property type="term" value="F:metalloendopeptidase activity"/>
    <property type="evidence" value="ECO:0007669"/>
    <property type="project" value="InterPro"/>
</dbReference>
<evidence type="ECO:0000256" key="6">
    <source>
        <dbReference type="ARBA" id="ARBA00022833"/>
    </source>
</evidence>
<evidence type="ECO:0000256" key="1">
    <source>
        <dbReference type="ARBA" id="ARBA00010875"/>
    </source>
</evidence>
<keyword evidence="6 7" id="KW-0862">Zinc</keyword>
<dbReference type="GO" id="GO:0006364">
    <property type="term" value="P:rRNA processing"/>
    <property type="evidence" value="ECO:0007669"/>
    <property type="project" value="UniProtKB-UniRule"/>
</dbReference>
<protein>
    <recommendedName>
        <fullName evidence="7">Endoribonuclease YbeY</fullName>
        <ecNumber evidence="7">3.1.-.-</ecNumber>
    </recommendedName>
</protein>
<dbReference type="AlphaFoldDB" id="A0A916RY52"/>
<keyword evidence="2 7" id="KW-0540">Nuclease</keyword>
<comment type="caution">
    <text evidence="8">The sequence shown here is derived from an EMBL/GenBank/DDBJ whole genome shotgun (WGS) entry which is preliminary data.</text>
</comment>
<dbReference type="GO" id="GO:0008270">
    <property type="term" value="F:zinc ion binding"/>
    <property type="evidence" value="ECO:0007669"/>
    <property type="project" value="UniProtKB-UniRule"/>
</dbReference>
<evidence type="ECO:0000256" key="5">
    <source>
        <dbReference type="ARBA" id="ARBA00022801"/>
    </source>
</evidence>
<evidence type="ECO:0000256" key="7">
    <source>
        <dbReference type="HAMAP-Rule" id="MF_00009"/>
    </source>
</evidence>
<evidence type="ECO:0000313" key="8">
    <source>
        <dbReference type="EMBL" id="GGA76450.1"/>
    </source>
</evidence>
<keyword evidence="3 7" id="KW-0479">Metal-binding</keyword>
<feature type="binding site" evidence="7">
    <location>
        <position position="106"/>
    </location>
    <ligand>
        <name>Zn(2+)</name>
        <dbReference type="ChEBI" id="CHEBI:29105"/>
        <note>catalytic</note>
    </ligand>
</feature>
<dbReference type="EC" id="3.1.-.-" evidence="7"/>
<dbReference type="SUPFAM" id="SSF55486">
    <property type="entry name" value="Metalloproteases ('zincins'), catalytic domain"/>
    <property type="match status" value="1"/>
</dbReference>
<keyword evidence="7" id="KW-0698">rRNA processing</keyword>
<dbReference type="InterPro" id="IPR002036">
    <property type="entry name" value="YbeY"/>
</dbReference>
<comment type="cofactor">
    <cofactor evidence="7">
        <name>Zn(2+)</name>
        <dbReference type="ChEBI" id="CHEBI:29105"/>
    </cofactor>
    <text evidence="7">Binds 1 zinc ion.</text>
</comment>